<evidence type="ECO:0008006" key="3">
    <source>
        <dbReference type="Google" id="ProtNLM"/>
    </source>
</evidence>
<accession>A0ABS0GRG2</accession>
<proteinExistence type="predicted"/>
<dbReference type="SUPFAM" id="SSF140453">
    <property type="entry name" value="EsxAB dimer-like"/>
    <property type="match status" value="1"/>
</dbReference>
<dbReference type="InterPro" id="IPR036689">
    <property type="entry name" value="ESAT-6-like_sf"/>
</dbReference>
<evidence type="ECO:0000313" key="2">
    <source>
        <dbReference type="Proteomes" id="UP000638560"/>
    </source>
</evidence>
<dbReference type="Gene3D" id="1.10.287.1060">
    <property type="entry name" value="ESAT-6-like"/>
    <property type="match status" value="1"/>
</dbReference>
<dbReference type="Proteomes" id="UP000638560">
    <property type="component" value="Unassembled WGS sequence"/>
</dbReference>
<gene>
    <name evidence="1" type="ORF">I0C86_06165</name>
</gene>
<reference evidence="1 2" key="1">
    <citation type="submission" date="2020-11" db="EMBL/GenBank/DDBJ databases">
        <title>A novel isolate from a Black sea contaminated sediment with potential to produce alkanes: Plantactinospora alkalitolerans sp. nov.</title>
        <authorList>
            <person name="Carro L."/>
            <person name="Veyisoglu A."/>
            <person name="Guven K."/>
            <person name="Schumann P."/>
            <person name="Klenk H.-P."/>
            <person name="Sahin N."/>
        </authorList>
    </citation>
    <scope>NUCLEOTIDE SEQUENCE [LARGE SCALE GENOMIC DNA]</scope>
    <source>
        <strain evidence="1 2">S1510</strain>
    </source>
</reference>
<dbReference type="EMBL" id="JADPUN010000080">
    <property type="protein sequence ID" value="MBF9128573.1"/>
    <property type="molecule type" value="Genomic_DNA"/>
</dbReference>
<dbReference type="RefSeq" id="WP_196200224.1">
    <property type="nucleotide sequence ID" value="NZ_JADPUN010000080.1"/>
</dbReference>
<protein>
    <recommendedName>
        <fullName evidence="3">WXG100 family type VII secretion target</fullName>
    </recommendedName>
</protein>
<comment type="caution">
    <text evidence="1">The sequence shown here is derived from an EMBL/GenBank/DDBJ whole genome shotgun (WGS) entry which is preliminary data.</text>
</comment>
<sequence>MSRMYGDPDELDRLAVRLRQRAAEVREQAADHQRRGQAARWVSVSAQAYRDQVGRDRARADRIADELDAVADATVAHAQEVRETIALIARIEEQVTDWFAGAVERLKDLAPLVGGPLLKAAVEAPWAHWPVQPGNLPAPGDRRWLEIGDFMRGRGVL</sequence>
<name>A0ABS0GRG2_9ACTN</name>
<evidence type="ECO:0000313" key="1">
    <source>
        <dbReference type="EMBL" id="MBF9128573.1"/>
    </source>
</evidence>
<organism evidence="1 2">
    <name type="scientific">Plantactinospora alkalitolerans</name>
    <dbReference type="NCBI Taxonomy" id="2789879"/>
    <lineage>
        <taxon>Bacteria</taxon>
        <taxon>Bacillati</taxon>
        <taxon>Actinomycetota</taxon>
        <taxon>Actinomycetes</taxon>
        <taxon>Micromonosporales</taxon>
        <taxon>Micromonosporaceae</taxon>
        <taxon>Plantactinospora</taxon>
    </lineage>
</organism>
<keyword evidence="2" id="KW-1185">Reference proteome</keyword>